<dbReference type="InterPro" id="IPR009080">
    <property type="entry name" value="tRNAsynth_Ia_anticodon-bd"/>
</dbReference>
<dbReference type="InterPro" id="IPR024909">
    <property type="entry name" value="Cys-tRNA/MSH_ligase"/>
</dbReference>
<evidence type="ECO:0000256" key="4">
    <source>
        <dbReference type="ARBA" id="ARBA00022723"/>
    </source>
</evidence>
<feature type="binding site" evidence="10">
    <location>
        <position position="240"/>
    </location>
    <ligand>
        <name>Zn(2+)</name>
        <dbReference type="ChEBI" id="CHEBI:29105"/>
    </ligand>
</feature>
<evidence type="ECO:0000259" key="11">
    <source>
        <dbReference type="Pfam" id="PF01406"/>
    </source>
</evidence>
<comment type="subunit">
    <text evidence="2 10">Monomer.</text>
</comment>
<dbReference type="NCBIfam" id="TIGR00435">
    <property type="entry name" value="cysS"/>
    <property type="match status" value="1"/>
</dbReference>
<dbReference type="InterPro" id="IPR015803">
    <property type="entry name" value="Cys-tRNA-ligase"/>
</dbReference>
<keyword evidence="6 10" id="KW-0862">Zinc</keyword>
<dbReference type="SUPFAM" id="SSF47323">
    <property type="entry name" value="Anticodon-binding domain of a subclass of class I aminoacyl-tRNA synthetases"/>
    <property type="match status" value="1"/>
</dbReference>
<keyword evidence="5 10" id="KW-0547">Nucleotide-binding</keyword>
<dbReference type="KEGG" id="fso:Fsol_00445"/>
<feature type="short sequence motif" description="'HIGH' region" evidence="10">
    <location>
        <begin position="31"/>
        <end position="41"/>
    </location>
</feature>
<dbReference type="AlphaFoldDB" id="A0A2U8BSI3"/>
<dbReference type="Proteomes" id="UP000244519">
    <property type="component" value="Chromosome"/>
</dbReference>
<dbReference type="GO" id="GO:0006423">
    <property type="term" value="P:cysteinyl-tRNA aminoacylation"/>
    <property type="evidence" value="ECO:0007669"/>
    <property type="project" value="UniProtKB-UniRule"/>
</dbReference>
<feature type="binding site" evidence="10">
    <location>
        <position position="29"/>
    </location>
    <ligand>
        <name>Zn(2+)</name>
        <dbReference type="ChEBI" id="CHEBI:29105"/>
    </ligand>
</feature>
<evidence type="ECO:0000256" key="1">
    <source>
        <dbReference type="ARBA" id="ARBA00005594"/>
    </source>
</evidence>
<dbReference type="EC" id="6.1.1.16" evidence="10"/>
<accession>A0A2U8BSI3</accession>
<evidence type="ECO:0000256" key="2">
    <source>
        <dbReference type="ARBA" id="ARBA00011245"/>
    </source>
</evidence>
<feature type="binding site" evidence="10">
    <location>
        <position position="236"/>
    </location>
    <ligand>
        <name>Zn(2+)</name>
        <dbReference type="ChEBI" id="CHEBI:29105"/>
    </ligand>
</feature>
<dbReference type="EMBL" id="CP025989">
    <property type="protein sequence ID" value="AWD33240.1"/>
    <property type="molecule type" value="Genomic_DNA"/>
</dbReference>
<dbReference type="GO" id="GO:0005524">
    <property type="term" value="F:ATP binding"/>
    <property type="evidence" value="ECO:0007669"/>
    <property type="project" value="UniProtKB-UniRule"/>
</dbReference>
<comment type="catalytic activity">
    <reaction evidence="10">
        <text>tRNA(Cys) + L-cysteine + ATP = L-cysteinyl-tRNA(Cys) + AMP + diphosphate</text>
        <dbReference type="Rhea" id="RHEA:17773"/>
        <dbReference type="Rhea" id="RHEA-COMP:9661"/>
        <dbReference type="Rhea" id="RHEA-COMP:9679"/>
        <dbReference type="ChEBI" id="CHEBI:30616"/>
        <dbReference type="ChEBI" id="CHEBI:33019"/>
        <dbReference type="ChEBI" id="CHEBI:35235"/>
        <dbReference type="ChEBI" id="CHEBI:78442"/>
        <dbReference type="ChEBI" id="CHEBI:78517"/>
        <dbReference type="ChEBI" id="CHEBI:456215"/>
        <dbReference type="EC" id="6.1.1.16"/>
    </reaction>
</comment>
<evidence type="ECO:0000313" key="13">
    <source>
        <dbReference type="Proteomes" id="UP000244519"/>
    </source>
</evidence>
<evidence type="ECO:0000256" key="10">
    <source>
        <dbReference type="HAMAP-Rule" id="MF_00041"/>
    </source>
</evidence>
<evidence type="ECO:0000256" key="9">
    <source>
        <dbReference type="ARBA" id="ARBA00023146"/>
    </source>
</evidence>
<sequence length="491" mass="56740">MILRLTNSYSGKLESFVPFDPANISMYVCGPTVYDTPHIGNLRSAVIYDLLLRVLLSLYPNVTYVRNVTDIDDKIILKAIALNTSASDLALEMEKKYKYDLKRLHCLDPHYEPHATAHLSDMFDVIHILLDKKYAYQNEDGIFFNVNSYEKYGALSHRKIDAMVQGIRNQFTTQKKDIADFALWKSEKHGEEKYSFDSPWGRGRPGWHTECVAMSRKYLGNSFDIHGGGADLLFPHHENELAQAKCINYDAQYARYWLHNGFITVKDEKMSKSLGNIVSLDDVELPIIFGNVMRFFYLSVNYRKPLDYNAIAIKNAFRNVYKISIVVDSLLNNQIIQKYFQNRSYSLEDVTFKKWQEEYNISQKCTEVLKALCDDMNSPLAISYIQRESTLLHQKARASSLHAEECITFLSSLLLFGFSIKEFVEIKAFVEKIEDTAHISREKLIQLAQERQAFRNDKLWAQGDQIKTQIEENGYSISDHEDGSFTLHKKL</sequence>
<keyword evidence="4 10" id="KW-0479">Metal-binding</keyword>
<dbReference type="PANTHER" id="PTHR10890:SF3">
    <property type="entry name" value="CYSTEINE--TRNA LIGASE, CYTOPLASMIC"/>
    <property type="match status" value="1"/>
</dbReference>
<dbReference type="InterPro" id="IPR032678">
    <property type="entry name" value="tRNA-synt_1_cat_dom"/>
</dbReference>
<dbReference type="Gene3D" id="3.40.50.620">
    <property type="entry name" value="HUPs"/>
    <property type="match status" value="1"/>
</dbReference>
<dbReference type="Pfam" id="PF01406">
    <property type="entry name" value="tRNA-synt_1e"/>
    <property type="match status" value="1"/>
</dbReference>
<comment type="subcellular location">
    <subcellularLocation>
        <location evidence="10">Cytoplasm</location>
    </subcellularLocation>
</comment>
<dbReference type="PANTHER" id="PTHR10890">
    <property type="entry name" value="CYSTEINYL-TRNA SYNTHETASE"/>
    <property type="match status" value="1"/>
</dbReference>
<feature type="short sequence motif" description="'KMSKS' region" evidence="10">
    <location>
        <begin position="269"/>
        <end position="273"/>
    </location>
</feature>
<dbReference type="Gene3D" id="1.20.120.1910">
    <property type="entry name" value="Cysteine-tRNA ligase, C-terminal anti-codon recognition domain"/>
    <property type="match status" value="1"/>
</dbReference>
<name>A0A2U8BSI3_9RICK</name>
<organism evidence="12 13">
    <name type="scientific">Candidatus Fokinia solitaria</name>
    <dbReference type="NCBI Taxonomy" id="1802984"/>
    <lineage>
        <taxon>Bacteria</taxon>
        <taxon>Pseudomonadati</taxon>
        <taxon>Pseudomonadota</taxon>
        <taxon>Alphaproteobacteria</taxon>
        <taxon>Rickettsiales</taxon>
        <taxon>Candidatus Midichloriaceae</taxon>
        <taxon>Candidatus Fokinia</taxon>
    </lineage>
</organism>
<evidence type="ECO:0000313" key="12">
    <source>
        <dbReference type="EMBL" id="AWD33240.1"/>
    </source>
</evidence>
<feature type="domain" description="tRNA synthetases class I catalytic" evidence="11">
    <location>
        <begin position="16"/>
        <end position="316"/>
    </location>
</feature>
<dbReference type="GO" id="GO:0004817">
    <property type="term" value="F:cysteine-tRNA ligase activity"/>
    <property type="evidence" value="ECO:0007669"/>
    <property type="project" value="UniProtKB-UniRule"/>
</dbReference>
<keyword evidence="8 10" id="KW-0648">Protein biosynthesis</keyword>
<keyword evidence="3 10" id="KW-0436">Ligase</keyword>
<dbReference type="HAMAP" id="MF_00041">
    <property type="entry name" value="Cys_tRNA_synth"/>
    <property type="match status" value="1"/>
</dbReference>
<feature type="binding site" evidence="10">
    <location>
        <position position="211"/>
    </location>
    <ligand>
        <name>Zn(2+)</name>
        <dbReference type="ChEBI" id="CHEBI:29105"/>
    </ligand>
</feature>
<dbReference type="RefSeq" id="WP_108673263.1">
    <property type="nucleotide sequence ID" value="NZ_CP025989.1"/>
</dbReference>
<protein>
    <recommendedName>
        <fullName evidence="10">Cysteine--tRNA ligase</fullName>
        <ecNumber evidence="10">6.1.1.16</ecNumber>
    </recommendedName>
    <alternativeName>
        <fullName evidence="10">Cysteinyl-tRNA synthetase</fullName>
        <shortName evidence="10">CysRS</shortName>
    </alternativeName>
</protein>
<reference evidence="12 13" key="1">
    <citation type="journal article" date="2018" name="Genome Biol. Evol.">
        <title>The Genome Sequence of "Candidatus Fokinia solitaria": Insights on Reductive Evolution in Rickettsiales.</title>
        <authorList>
            <person name="Floriano A.M."/>
            <person name="Castelli M."/>
            <person name="Krenek S."/>
            <person name="Berendonk T.U."/>
            <person name="Bazzocchi C."/>
            <person name="Petroni G."/>
            <person name="Sassera D."/>
        </authorList>
    </citation>
    <scope>NUCLEOTIDE SEQUENCE [LARGE SCALE GENOMIC DNA]</scope>
    <source>
        <strain evidence="12">Rio ETE_ALG 3VII</strain>
    </source>
</reference>
<keyword evidence="13" id="KW-1185">Reference proteome</keyword>
<dbReference type="InterPro" id="IPR014729">
    <property type="entry name" value="Rossmann-like_a/b/a_fold"/>
</dbReference>
<dbReference type="GO" id="GO:0005829">
    <property type="term" value="C:cytosol"/>
    <property type="evidence" value="ECO:0007669"/>
    <property type="project" value="TreeGrafter"/>
</dbReference>
<evidence type="ECO:0000256" key="8">
    <source>
        <dbReference type="ARBA" id="ARBA00022917"/>
    </source>
</evidence>
<keyword evidence="9 10" id="KW-0030">Aminoacyl-tRNA synthetase</keyword>
<evidence type="ECO:0000256" key="7">
    <source>
        <dbReference type="ARBA" id="ARBA00022840"/>
    </source>
</evidence>
<keyword evidence="7 10" id="KW-0067">ATP-binding</keyword>
<evidence type="ECO:0000256" key="3">
    <source>
        <dbReference type="ARBA" id="ARBA00022598"/>
    </source>
</evidence>
<feature type="binding site" evidence="10">
    <location>
        <position position="272"/>
    </location>
    <ligand>
        <name>ATP</name>
        <dbReference type="ChEBI" id="CHEBI:30616"/>
    </ligand>
</feature>
<dbReference type="GO" id="GO:0008270">
    <property type="term" value="F:zinc ion binding"/>
    <property type="evidence" value="ECO:0007669"/>
    <property type="project" value="UniProtKB-UniRule"/>
</dbReference>
<gene>
    <name evidence="10" type="primary">cysS</name>
    <name evidence="12" type="ORF">Fsol_00445</name>
</gene>
<comment type="cofactor">
    <cofactor evidence="10">
        <name>Zn(2+)</name>
        <dbReference type="ChEBI" id="CHEBI:29105"/>
    </cofactor>
    <text evidence="10">Binds 1 zinc ion per subunit.</text>
</comment>
<proteinExistence type="inferred from homology"/>
<dbReference type="OrthoDB" id="9815130at2"/>
<evidence type="ECO:0000256" key="6">
    <source>
        <dbReference type="ARBA" id="ARBA00022833"/>
    </source>
</evidence>
<keyword evidence="10" id="KW-0963">Cytoplasm</keyword>
<dbReference type="CDD" id="cd00672">
    <property type="entry name" value="CysRS_core"/>
    <property type="match status" value="1"/>
</dbReference>
<dbReference type="SUPFAM" id="SSF52374">
    <property type="entry name" value="Nucleotidylyl transferase"/>
    <property type="match status" value="1"/>
</dbReference>
<comment type="similarity">
    <text evidence="1 10">Belongs to the class-I aminoacyl-tRNA synthetase family.</text>
</comment>
<dbReference type="PRINTS" id="PR00983">
    <property type="entry name" value="TRNASYNTHCYS"/>
</dbReference>
<evidence type="ECO:0000256" key="5">
    <source>
        <dbReference type="ARBA" id="ARBA00022741"/>
    </source>
</evidence>